<keyword evidence="2" id="KW-0732">Signal</keyword>
<feature type="signal peptide" evidence="2">
    <location>
        <begin position="1"/>
        <end position="15"/>
    </location>
</feature>
<feature type="chain" id="PRO_5013221295" description="von Willebrand factor type A domain-containing protein" evidence="2">
    <location>
        <begin position="16"/>
        <end position="419"/>
    </location>
</feature>
<evidence type="ECO:0000313" key="3">
    <source>
        <dbReference type="EMBL" id="SFF36473.1"/>
    </source>
</evidence>
<sequence>MSRLSALLLCAPLLAACGDSGRPQDTANAPLTTSGPGPTSTLGPTDGAVTDGTTTGEPTTSTASTSGAPKLDLGAQPDQGDGATTGECAAQMLEPQVQSIGVDVVVVVDTSNSMQAAIAAVEASINNDFAAILGASDIDYRVIVLGDYPPGGQLDICISAPLSGTDCNPPPPVPAVTERYKHYDAATGSGAFLDNILAWYTAPDPHGLAPNGYRDLLRDGTRKVILAMTDGTSASASEADGDAFDTALLTLDPPHFGTPGARDYVFHTIITMAANNPPDAPWLPGDPLQGEGGSIQRVSVITGGWRFPLAQTDAFDVLFQEIAKDVVETTPIACSFPIPEPPMGTIDPNTIEIDYQAGGVPPVKAFHQVVDLAACEPDAFYIQDATVILCPDACAQVQADPAAKLDVRYGCDVGFDPAG</sequence>
<organism evidence="3 4">
    <name type="scientific">Nannocystis exedens</name>
    <dbReference type="NCBI Taxonomy" id="54"/>
    <lineage>
        <taxon>Bacteria</taxon>
        <taxon>Pseudomonadati</taxon>
        <taxon>Myxococcota</taxon>
        <taxon>Polyangia</taxon>
        <taxon>Nannocystales</taxon>
        <taxon>Nannocystaceae</taxon>
        <taxon>Nannocystis</taxon>
    </lineage>
</organism>
<dbReference type="OrthoDB" id="5504657at2"/>
<evidence type="ECO:0000256" key="2">
    <source>
        <dbReference type="SAM" id="SignalP"/>
    </source>
</evidence>
<dbReference type="EMBL" id="FOMX01000054">
    <property type="protein sequence ID" value="SFF36473.1"/>
    <property type="molecule type" value="Genomic_DNA"/>
</dbReference>
<keyword evidence="4" id="KW-1185">Reference proteome</keyword>
<dbReference type="Proteomes" id="UP000199400">
    <property type="component" value="Unassembled WGS sequence"/>
</dbReference>
<evidence type="ECO:0000256" key="1">
    <source>
        <dbReference type="SAM" id="MobiDB-lite"/>
    </source>
</evidence>
<proteinExistence type="predicted"/>
<evidence type="ECO:0008006" key="5">
    <source>
        <dbReference type="Google" id="ProtNLM"/>
    </source>
</evidence>
<reference evidence="4" key="1">
    <citation type="submission" date="2016-10" db="EMBL/GenBank/DDBJ databases">
        <authorList>
            <person name="Varghese N."/>
            <person name="Submissions S."/>
        </authorList>
    </citation>
    <scope>NUCLEOTIDE SEQUENCE [LARGE SCALE GENOMIC DNA]</scope>
    <source>
        <strain evidence="4">ATCC 25963</strain>
    </source>
</reference>
<dbReference type="PROSITE" id="PS51257">
    <property type="entry name" value="PROKAR_LIPOPROTEIN"/>
    <property type="match status" value="1"/>
</dbReference>
<evidence type="ECO:0000313" key="4">
    <source>
        <dbReference type="Proteomes" id="UP000199400"/>
    </source>
</evidence>
<protein>
    <recommendedName>
        <fullName evidence="5">von Willebrand factor type A domain-containing protein</fullName>
    </recommendedName>
</protein>
<dbReference type="RefSeq" id="WP_143141423.1">
    <property type="nucleotide sequence ID" value="NZ_FOMX01000054.1"/>
</dbReference>
<feature type="compositionally biased region" description="Low complexity" evidence="1">
    <location>
        <begin position="30"/>
        <end position="68"/>
    </location>
</feature>
<feature type="region of interest" description="Disordered" evidence="1">
    <location>
        <begin position="20"/>
        <end position="85"/>
    </location>
</feature>
<dbReference type="AlphaFoldDB" id="A0A1I2I4B9"/>
<accession>A0A1I2I4B9</accession>
<gene>
    <name evidence="3" type="ORF">SAMN02745121_08395</name>
</gene>
<name>A0A1I2I4B9_9BACT</name>